<dbReference type="EMBL" id="DSDK01000850">
    <property type="protein sequence ID" value="HDR52933.1"/>
    <property type="molecule type" value="Genomic_DNA"/>
</dbReference>
<sequence>MDVYIVGEDTVSKEIIKRILSHCSEEIRIVSELPARGGQVEALAPKFNNLAKSAPVILLLDSDNVCPPAKLKNIVANFEKESNFIINIAYDEVESWLMADNDNFSSYFGIPENVIPLPTAISRKDENRKEIIFPLKPSLFMMMEIIPKSTNFEIRRRLTPVKGSKKGPEYNSTMIPFINEMWNIDNAAQNSDSLIKMIKRIQCLL</sequence>
<dbReference type="Proteomes" id="UP000886047">
    <property type="component" value="Unassembled WGS sequence"/>
</dbReference>
<name>A0A831LNE0_9BACT</name>
<reference evidence="1" key="1">
    <citation type="journal article" date="2020" name="mSystems">
        <title>Genome- and Community-Level Interaction Insights into Carbon Utilization and Element Cycling Functions of Hydrothermarchaeota in Hydrothermal Sediment.</title>
        <authorList>
            <person name="Zhou Z."/>
            <person name="Liu Y."/>
            <person name="Xu W."/>
            <person name="Pan J."/>
            <person name="Luo Z.H."/>
            <person name="Li M."/>
        </authorList>
    </citation>
    <scope>NUCLEOTIDE SEQUENCE [LARGE SCALE GENOMIC DNA]</scope>
    <source>
        <strain evidence="1">SpSt-1217</strain>
    </source>
</reference>
<protein>
    <submittedName>
        <fullName evidence="1">Glycosyltransferase</fullName>
    </submittedName>
</protein>
<organism evidence="1">
    <name type="scientific">Mariniphaga anaerophila</name>
    <dbReference type="NCBI Taxonomy" id="1484053"/>
    <lineage>
        <taxon>Bacteria</taxon>
        <taxon>Pseudomonadati</taxon>
        <taxon>Bacteroidota</taxon>
        <taxon>Bacteroidia</taxon>
        <taxon>Marinilabiliales</taxon>
        <taxon>Prolixibacteraceae</taxon>
        <taxon>Mariniphaga</taxon>
    </lineage>
</organism>
<accession>A0A831LNE0</accession>
<gene>
    <name evidence="1" type="ORF">ENN90_15150</name>
</gene>
<evidence type="ECO:0000313" key="1">
    <source>
        <dbReference type="EMBL" id="HDR52933.1"/>
    </source>
</evidence>
<proteinExistence type="predicted"/>
<dbReference type="AlphaFoldDB" id="A0A831LNE0"/>
<comment type="caution">
    <text evidence="1">The sequence shown here is derived from an EMBL/GenBank/DDBJ whole genome shotgun (WGS) entry which is preliminary data.</text>
</comment>